<dbReference type="EMBL" id="FORT01000001">
    <property type="protein sequence ID" value="SFI91618.1"/>
    <property type="molecule type" value="Genomic_DNA"/>
</dbReference>
<name>A0A1I3M3R5_9BACL</name>
<dbReference type="RefSeq" id="WP_092266376.1">
    <property type="nucleotide sequence ID" value="NZ_BJOE01000044.1"/>
</dbReference>
<keyword evidence="3" id="KW-1185">Reference proteome</keyword>
<organism evidence="2 3">
    <name type="scientific">Brevibacillus centrosporus</name>
    <dbReference type="NCBI Taxonomy" id="54910"/>
    <lineage>
        <taxon>Bacteria</taxon>
        <taxon>Bacillati</taxon>
        <taxon>Bacillota</taxon>
        <taxon>Bacilli</taxon>
        <taxon>Bacillales</taxon>
        <taxon>Paenibacillaceae</taxon>
        <taxon>Brevibacillus</taxon>
    </lineage>
</organism>
<dbReference type="InterPro" id="IPR036010">
    <property type="entry name" value="2Fe-2S_ferredoxin-like_sf"/>
</dbReference>
<dbReference type="InterPro" id="IPR001041">
    <property type="entry name" value="2Fe-2S_ferredoxin-type"/>
</dbReference>
<dbReference type="PROSITE" id="PS51085">
    <property type="entry name" value="2FE2S_FER_2"/>
    <property type="match status" value="1"/>
</dbReference>
<dbReference type="SUPFAM" id="SSF54292">
    <property type="entry name" value="2Fe-2S ferredoxin-like"/>
    <property type="match status" value="1"/>
</dbReference>
<protein>
    <submittedName>
        <fullName evidence="2">Ferredoxin</fullName>
    </submittedName>
</protein>
<dbReference type="InterPro" id="IPR006058">
    <property type="entry name" value="2Fe2S_fd_BS"/>
</dbReference>
<dbReference type="InterPro" id="IPR012675">
    <property type="entry name" value="Beta-grasp_dom_sf"/>
</dbReference>
<dbReference type="AlphaFoldDB" id="A0A1I3M3R5"/>
<reference evidence="3" key="1">
    <citation type="submission" date="2016-10" db="EMBL/GenBank/DDBJ databases">
        <authorList>
            <person name="Varghese N."/>
            <person name="Submissions S."/>
        </authorList>
    </citation>
    <scope>NUCLEOTIDE SEQUENCE [LARGE SCALE GENOMIC DNA]</scope>
    <source>
        <strain evidence="3">OK042</strain>
    </source>
</reference>
<dbReference type="Pfam" id="PF00111">
    <property type="entry name" value="Fer2"/>
    <property type="match status" value="1"/>
</dbReference>
<evidence type="ECO:0000259" key="1">
    <source>
        <dbReference type="PROSITE" id="PS51085"/>
    </source>
</evidence>
<dbReference type="GO" id="GO:0051537">
    <property type="term" value="F:2 iron, 2 sulfur cluster binding"/>
    <property type="evidence" value="ECO:0007669"/>
    <property type="project" value="InterPro"/>
</dbReference>
<sequence>MPSITFHTSGKTIEVDKDANLLRTSIRYEGAVPFKCGGGLCGTCRVQIVDGQENLSKVMKKEIDRLGNDKIGQGFRLACQTFVTGDVTVSWGEEDVERLNKIAQRRINAAQ</sequence>
<dbReference type="Gene3D" id="3.10.20.30">
    <property type="match status" value="1"/>
</dbReference>
<proteinExistence type="predicted"/>
<dbReference type="GeneID" id="301129372"/>
<evidence type="ECO:0000313" key="3">
    <source>
        <dbReference type="Proteomes" id="UP000198915"/>
    </source>
</evidence>
<gene>
    <name evidence="2" type="ORF">SAMN05518846_101510</name>
</gene>
<dbReference type="Proteomes" id="UP000198915">
    <property type="component" value="Unassembled WGS sequence"/>
</dbReference>
<dbReference type="PROSITE" id="PS00197">
    <property type="entry name" value="2FE2S_FER_1"/>
    <property type="match status" value="1"/>
</dbReference>
<feature type="domain" description="2Fe-2S ferredoxin-type" evidence="1">
    <location>
        <begin position="2"/>
        <end position="95"/>
    </location>
</feature>
<dbReference type="STRING" id="1884381.SAMN05518846_101510"/>
<evidence type="ECO:0000313" key="2">
    <source>
        <dbReference type="EMBL" id="SFI91618.1"/>
    </source>
</evidence>
<accession>A0A1I3M3R5</accession>
<dbReference type="CDD" id="cd00207">
    <property type="entry name" value="fer2"/>
    <property type="match status" value="1"/>
</dbReference>